<evidence type="ECO:0000313" key="1">
    <source>
        <dbReference type="EnsemblPlants" id="ONIVA09G14090.1"/>
    </source>
</evidence>
<dbReference type="HOGENOM" id="CLU_3430884_0_0_1"/>
<proteinExistence type="predicted"/>
<keyword evidence="2" id="KW-1185">Reference proteome</keyword>
<dbReference type="Proteomes" id="UP000006591">
    <property type="component" value="Chromosome 9"/>
</dbReference>
<reference evidence="1" key="2">
    <citation type="submission" date="2018-04" db="EMBL/GenBank/DDBJ databases">
        <title>OnivRS2 (Oryza nivara Reference Sequence Version 2).</title>
        <authorList>
            <person name="Zhang J."/>
            <person name="Kudrna D."/>
            <person name="Lee S."/>
            <person name="Talag J."/>
            <person name="Rajasekar S."/>
            <person name="Welchert J."/>
            <person name="Hsing Y.-I."/>
            <person name="Wing R.A."/>
        </authorList>
    </citation>
    <scope>NUCLEOTIDE SEQUENCE [LARGE SCALE GENOMIC DNA]</scope>
    <source>
        <strain evidence="1">SL10</strain>
    </source>
</reference>
<name>A0A0E0IL41_ORYNI</name>
<dbReference type="Gramene" id="ONIVA09G14090.1">
    <property type="protein sequence ID" value="ONIVA09G14090.1"/>
    <property type="gene ID" value="ONIVA09G14090"/>
</dbReference>
<dbReference type="EnsemblPlants" id="ONIVA09G14090.1">
    <property type="protein sequence ID" value="ONIVA09G14090.1"/>
    <property type="gene ID" value="ONIVA09G14090"/>
</dbReference>
<protein>
    <submittedName>
        <fullName evidence="1">Uncharacterized protein</fullName>
    </submittedName>
</protein>
<organism evidence="1">
    <name type="scientific">Oryza nivara</name>
    <name type="common">Indian wild rice</name>
    <name type="synonym">Oryza sativa f. spontanea</name>
    <dbReference type="NCBI Taxonomy" id="4536"/>
    <lineage>
        <taxon>Eukaryota</taxon>
        <taxon>Viridiplantae</taxon>
        <taxon>Streptophyta</taxon>
        <taxon>Embryophyta</taxon>
        <taxon>Tracheophyta</taxon>
        <taxon>Spermatophyta</taxon>
        <taxon>Magnoliopsida</taxon>
        <taxon>Liliopsida</taxon>
        <taxon>Poales</taxon>
        <taxon>Poaceae</taxon>
        <taxon>BOP clade</taxon>
        <taxon>Oryzoideae</taxon>
        <taxon>Oryzeae</taxon>
        <taxon>Oryzinae</taxon>
        <taxon>Oryza</taxon>
    </lineage>
</organism>
<accession>A0A0E0IL41</accession>
<sequence length="18" mass="1850">MKGPERSAATSSRGARTS</sequence>
<evidence type="ECO:0000313" key="2">
    <source>
        <dbReference type="Proteomes" id="UP000006591"/>
    </source>
</evidence>
<reference evidence="1" key="1">
    <citation type="submission" date="2015-04" db="UniProtKB">
        <authorList>
            <consortium name="EnsemblPlants"/>
        </authorList>
    </citation>
    <scope>IDENTIFICATION</scope>
    <source>
        <strain evidence="1">SL10</strain>
    </source>
</reference>
<dbReference type="AlphaFoldDB" id="A0A0E0IL41"/>